<accession>F4PJW7</accession>
<dbReference type="OMA" id="LMICCCG"/>
<dbReference type="InterPro" id="IPR006461">
    <property type="entry name" value="PLAC_motif_containing"/>
</dbReference>
<dbReference type="PANTHER" id="PTHR15907">
    <property type="entry name" value="DUF614 FAMILY PROTEIN-RELATED"/>
    <property type="match status" value="1"/>
</dbReference>
<gene>
    <name evidence="1" type="ORF">DFA_06029</name>
</gene>
<protein>
    <submittedName>
        <fullName evidence="1">DUF614 family protein</fullName>
    </submittedName>
</protein>
<evidence type="ECO:0000313" key="1">
    <source>
        <dbReference type="EMBL" id="EGG23891.1"/>
    </source>
</evidence>
<organism evidence="1 2">
    <name type="scientific">Cavenderia fasciculata</name>
    <name type="common">Slime mold</name>
    <name type="synonym">Dictyostelium fasciculatum</name>
    <dbReference type="NCBI Taxonomy" id="261658"/>
    <lineage>
        <taxon>Eukaryota</taxon>
        <taxon>Amoebozoa</taxon>
        <taxon>Evosea</taxon>
        <taxon>Eumycetozoa</taxon>
        <taxon>Dictyostelia</taxon>
        <taxon>Acytosteliales</taxon>
        <taxon>Cavenderiaceae</taxon>
        <taxon>Cavenderia</taxon>
    </lineage>
</organism>
<dbReference type="AlphaFoldDB" id="F4PJW7"/>
<dbReference type="EMBL" id="GL883007">
    <property type="protein sequence ID" value="EGG23891.1"/>
    <property type="molecule type" value="Genomic_DNA"/>
</dbReference>
<dbReference type="Pfam" id="PF04749">
    <property type="entry name" value="PLAC8"/>
    <property type="match status" value="1"/>
</dbReference>
<evidence type="ECO:0000313" key="2">
    <source>
        <dbReference type="Proteomes" id="UP000007797"/>
    </source>
</evidence>
<dbReference type="NCBIfam" id="TIGR01571">
    <property type="entry name" value="A_thal_Cys_rich"/>
    <property type="match status" value="1"/>
</dbReference>
<sequence length="108" mass="12280">MTNWGKLCDCCEDTHVCCISYLWPQLQLMQQRATIEGRQCELIDCLCTTFLFPCTVCHVRYMITEKHGIDESIVMNILASLCCTLCVVAQHTRQLQSKGEKPSGLFMA</sequence>
<name>F4PJW7_CACFS</name>
<dbReference type="RefSeq" id="XP_004361742.1">
    <property type="nucleotide sequence ID" value="XM_004361685.1"/>
</dbReference>
<keyword evidence="2" id="KW-1185">Reference proteome</keyword>
<dbReference type="KEGG" id="dfa:DFA_06029"/>
<dbReference type="Proteomes" id="UP000007797">
    <property type="component" value="Unassembled WGS sequence"/>
</dbReference>
<proteinExistence type="predicted"/>
<reference evidence="2" key="1">
    <citation type="journal article" date="2011" name="Genome Res.">
        <title>Phylogeny-wide analysis of social amoeba genomes highlights ancient origins for complex intercellular communication.</title>
        <authorList>
            <person name="Heidel A.J."/>
            <person name="Lawal H.M."/>
            <person name="Felder M."/>
            <person name="Schilde C."/>
            <person name="Helps N.R."/>
            <person name="Tunggal B."/>
            <person name="Rivero F."/>
            <person name="John U."/>
            <person name="Schleicher M."/>
            <person name="Eichinger L."/>
            <person name="Platzer M."/>
            <person name="Noegel A.A."/>
            <person name="Schaap P."/>
            <person name="Gloeckner G."/>
        </authorList>
    </citation>
    <scope>NUCLEOTIDE SEQUENCE [LARGE SCALE GENOMIC DNA]</scope>
    <source>
        <strain evidence="2">SH3</strain>
    </source>
</reference>
<dbReference type="GeneID" id="14876515"/>
<dbReference type="OrthoDB" id="1045822at2759"/>